<dbReference type="EMBL" id="CM034397">
    <property type="protein sequence ID" value="KAJ0177564.1"/>
    <property type="molecule type" value="Genomic_DNA"/>
</dbReference>
<organism evidence="1 2">
    <name type="scientific">Dendrolimus kikuchii</name>
    <dbReference type="NCBI Taxonomy" id="765133"/>
    <lineage>
        <taxon>Eukaryota</taxon>
        <taxon>Metazoa</taxon>
        <taxon>Ecdysozoa</taxon>
        <taxon>Arthropoda</taxon>
        <taxon>Hexapoda</taxon>
        <taxon>Insecta</taxon>
        <taxon>Pterygota</taxon>
        <taxon>Neoptera</taxon>
        <taxon>Endopterygota</taxon>
        <taxon>Lepidoptera</taxon>
        <taxon>Glossata</taxon>
        <taxon>Ditrysia</taxon>
        <taxon>Bombycoidea</taxon>
        <taxon>Lasiocampidae</taxon>
        <taxon>Dendrolimus</taxon>
    </lineage>
</organism>
<evidence type="ECO:0000313" key="2">
    <source>
        <dbReference type="Proteomes" id="UP000824533"/>
    </source>
</evidence>
<sequence length="1026" mass="114047">MVVRGIISLFHFYVPITWWGTQRASLACVVPSAERIATRRPPPPLDAEDKLKTKDKPYTWWRGNDEIKRVSANGTVEVSRKKDGSTEGVYQCAALHHGGLVLGYPVHLKFAFLDKFTAHPQNVTAWLGQPFTLTCNISSGPPAAITWLKDNEALPKSNRYHVLKNQLLIMNVSREDVGFYKCKATNKYVNKVRTSYAGRLQVEELKNEPSHLSIIPLSDDTNIVVAKESTIVLPCPVGGKPRPKLTWQLTPPGDRTRELEENDEVLVLTNIQLDQEGVYTCSVDGYHQIAKSFNVTITEPVVIKVPPVSKESFRASTVRFNCTATGRPNPDVVWYKNGKPLPLAGRIAVLPSADGNRLELLIRTVTSDDAGVYQCFASNGVSVASAWGLLNVTGDEAAAPRGLSCRPTGPNSVALRWENVTAELVAYTIQITTPEGESLPRQPVTTTDALIDIDEPLTPHSFHIRAFIKTVTNKTIASDMSEGVTCQGQGVPITLTQLSDDSMMVSWKEFADHNPDILEWILQYRTENSSETHNITLNREINNYTLNVTSDAMEVRVLGSKSIPWLDQDLSLVKWSSSAIASPDIDGGDVLTLLTCILKIKTSVQERRNKTKSMTVEGLEPGNAYEVQIQVRLPTQGIRGKLTKPISISTLPKGRKPFGDLVYKVENTSAIRITWSSVPRKYTVLYSNDREVPFQEWTSIETIGNTAVLTDLDLTKKVFVKIKANEPPAQSPIITIPALNPEATDLQYSYVNSGVKVWWRGPGPRVVRYSQNLTQSVDKWPTINVTQTTVTITGLDPLQLTYVMVAPPGLSRSSQVITIQPRPVESYPFYMSLAISCAVVLLCLMMLAAACIWRRRKKLRSPLRSRRRNLSPTESNEEQASEMKNIGGRLANGGGSKDAGEPLLNGHVHITENPTSKTPNGRVRKYRQRNYEATFDLARYDEPDTTLDTVLEADTTASTTFSLLDTSRQPEYDVSRPREVHDPFTKPLVNESFNKLPDDNMNSELNRSTEFTVDNSRIQPTLQPNG</sequence>
<accession>A0ACC1D1F9</accession>
<proteinExistence type="predicted"/>
<evidence type="ECO:0000313" key="1">
    <source>
        <dbReference type="EMBL" id="KAJ0177564.1"/>
    </source>
</evidence>
<name>A0ACC1D1F9_9NEOP</name>
<reference evidence="1 2" key="1">
    <citation type="journal article" date="2021" name="Front. Genet.">
        <title>Chromosome-Level Genome Assembly Reveals Significant Gene Expansion in the Toll and IMD Signaling Pathways of Dendrolimus kikuchii.</title>
        <authorList>
            <person name="Zhou J."/>
            <person name="Wu P."/>
            <person name="Xiong Z."/>
            <person name="Liu N."/>
            <person name="Zhao N."/>
            <person name="Ji M."/>
            <person name="Qiu Y."/>
            <person name="Yang B."/>
        </authorList>
    </citation>
    <scope>NUCLEOTIDE SEQUENCE [LARGE SCALE GENOMIC DNA]</scope>
    <source>
        <strain evidence="1">Ann1</strain>
    </source>
</reference>
<keyword evidence="2" id="KW-1185">Reference proteome</keyword>
<gene>
    <name evidence="1" type="ORF">K1T71_006437</name>
</gene>
<comment type="caution">
    <text evidence="1">The sequence shown here is derived from an EMBL/GenBank/DDBJ whole genome shotgun (WGS) entry which is preliminary data.</text>
</comment>
<protein>
    <submittedName>
        <fullName evidence="1">Uncharacterized protein</fullName>
    </submittedName>
</protein>
<dbReference type="Proteomes" id="UP000824533">
    <property type="component" value="Linkage Group LG11"/>
</dbReference>